<dbReference type="PROSITE" id="PS50110">
    <property type="entry name" value="RESPONSE_REGULATORY"/>
    <property type="match status" value="1"/>
</dbReference>
<dbReference type="PANTHER" id="PTHR37299">
    <property type="entry name" value="TRANSCRIPTIONAL REGULATOR-RELATED"/>
    <property type="match status" value="1"/>
</dbReference>
<gene>
    <name evidence="4" type="ORF">SAMN02745116_02607</name>
</gene>
<dbReference type="AlphaFoldDB" id="A0A1T4RHF1"/>
<feature type="modified residue" description="4-aspartylphosphate" evidence="1">
    <location>
        <position position="55"/>
    </location>
</feature>
<dbReference type="SMART" id="SM00850">
    <property type="entry name" value="LytTR"/>
    <property type="match status" value="1"/>
</dbReference>
<keyword evidence="5" id="KW-1185">Reference proteome</keyword>
<dbReference type="PANTHER" id="PTHR37299:SF1">
    <property type="entry name" value="STAGE 0 SPORULATION PROTEIN A HOMOLOG"/>
    <property type="match status" value="1"/>
</dbReference>
<dbReference type="Proteomes" id="UP000190328">
    <property type="component" value="Unassembled WGS sequence"/>
</dbReference>
<feature type="domain" description="Response regulatory" evidence="2">
    <location>
        <begin position="2"/>
        <end position="118"/>
    </location>
</feature>
<reference evidence="4 5" key="1">
    <citation type="submission" date="2017-02" db="EMBL/GenBank/DDBJ databases">
        <authorList>
            <person name="Peterson S.W."/>
        </authorList>
    </citation>
    <scope>NUCLEOTIDE SEQUENCE [LARGE SCALE GENOMIC DNA]</scope>
    <source>
        <strain evidence="4 5">ATCC BAA-1030</strain>
    </source>
</reference>
<dbReference type="Pfam" id="PF00072">
    <property type="entry name" value="Response_reg"/>
    <property type="match status" value="1"/>
</dbReference>
<dbReference type="STRING" id="263852.SAMN02745116_02607"/>
<dbReference type="Gene3D" id="2.40.50.1020">
    <property type="entry name" value="LytTr DNA-binding domain"/>
    <property type="match status" value="1"/>
</dbReference>
<name>A0A1T4RHF1_9ENTE</name>
<dbReference type="InterPro" id="IPR007492">
    <property type="entry name" value="LytTR_DNA-bd_dom"/>
</dbReference>
<sequence>MKIAYCDDEPLCLTLFQEKLTAITRTLEVPCTLTTYTSGGQCLYEDMEFDCLFLDVEMPELDGFQVATEYLSRHSKTKIIFLTTHGELAPSSFHYGAYRYLTKPVSDFFLEEAIASIYEEWLKSVITIEHEKGVCRTKLQDIFAIETSERKTIVHLQNETLTTTKSMKEWAEFLEEFPEFFMCNKGILINIKHVSRLENLQVYFDNDRLSLPVAIKKMVQVKRLMKRLGGS</sequence>
<proteinExistence type="predicted"/>
<dbReference type="SUPFAM" id="SSF52172">
    <property type="entry name" value="CheY-like"/>
    <property type="match status" value="1"/>
</dbReference>
<evidence type="ECO:0000256" key="1">
    <source>
        <dbReference type="PROSITE-ProRule" id="PRU00169"/>
    </source>
</evidence>
<dbReference type="InterPro" id="IPR046947">
    <property type="entry name" value="LytR-like"/>
</dbReference>
<dbReference type="CDD" id="cd00156">
    <property type="entry name" value="REC"/>
    <property type="match status" value="1"/>
</dbReference>
<organism evidence="4 5">
    <name type="scientific">Pilibacter termitis</name>
    <dbReference type="NCBI Taxonomy" id="263852"/>
    <lineage>
        <taxon>Bacteria</taxon>
        <taxon>Bacillati</taxon>
        <taxon>Bacillota</taxon>
        <taxon>Bacilli</taxon>
        <taxon>Lactobacillales</taxon>
        <taxon>Enterococcaceae</taxon>
        <taxon>Pilibacter</taxon>
    </lineage>
</organism>
<dbReference type="SMART" id="SM00448">
    <property type="entry name" value="REC"/>
    <property type="match status" value="1"/>
</dbReference>
<dbReference type="RefSeq" id="WP_078808494.1">
    <property type="nucleotide sequence ID" value="NZ_FUXI01000050.1"/>
</dbReference>
<dbReference type="InterPro" id="IPR001789">
    <property type="entry name" value="Sig_transdc_resp-reg_receiver"/>
</dbReference>
<evidence type="ECO:0000313" key="4">
    <source>
        <dbReference type="EMBL" id="SKA15363.1"/>
    </source>
</evidence>
<dbReference type="Gene3D" id="3.40.50.2300">
    <property type="match status" value="1"/>
</dbReference>
<accession>A0A1T4RHF1</accession>
<dbReference type="GO" id="GO:0003677">
    <property type="term" value="F:DNA binding"/>
    <property type="evidence" value="ECO:0007669"/>
    <property type="project" value="InterPro"/>
</dbReference>
<dbReference type="InterPro" id="IPR011006">
    <property type="entry name" value="CheY-like_superfamily"/>
</dbReference>
<protein>
    <submittedName>
        <fullName evidence="4">Two component transcriptional regulator, LytTR family</fullName>
    </submittedName>
</protein>
<dbReference type="PROSITE" id="PS50930">
    <property type="entry name" value="HTH_LYTTR"/>
    <property type="match status" value="1"/>
</dbReference>
<dbReference type="OrthoDB" id="3190595at2"/>
<dbReference type="EMBL" id="FUXI01000050">
    <property type="protein sequence ID" value="SKA15363.1"/>
    <property type="molecule type" value="Genomic_DNA"/>
</dbReference>
<feature type="domain" description="HTH LytTR-type" evidence="3">
    <location>
        <begin position="126"/>
        <end position="227"/>
    </location>
</feature>
<evidence type="ECO:0000313" key="5">
    <source>
        <dbReference type="Proteomes" id="UP000190328"/>
    </source>
</evidence>
<dbReference type="Pfam" id="PF04397">
    <property type="entry name" value="LytTR"/>
    <property type="match status" value="1"/>
</dbReference>
<dbReference type="GO" id="GO:0000156">
    <property type="term" value="F:phosphorelay response regulator activity"/>
    <property type="evidence" value="ECO:0007669"/>
    <property type="project" value="InterPro"/>
</dbReference>
<evidence type="ECO:0000259" key="3">
    <source>
        <dbReference type="PROSITE" id="PS50930"/>
    </source>
</evidence>
<evidence type="ECO:0000259" key="2">
    <source>
        <dbReference type="PROSITE" id="PS50110"/>
    </source>
</evidence>
<keyword evidence="1" id="KW-0597">Phosphoprotein</keyword>